<feature type="compositionally biased region" description="Basic and acidic residues" evidence="1">
    <location>
        <begin position="54"/>
        <end position="72"/>
    </location>
</feature>
<accession>K5X5Z0</accession>
<dbReference type="OrthoDB" id="2756569at2759"/>
<feature type="region of interest" description="Disordered" evidence="1">
    <location>
        <begin position="160"/>
        <end position="179"/>
    </location>
</feature>
<feature type="region of interest" description="Disordered" evidence="1">
    <location>
        <begin position="121"/>
        <end position="147"/>
    </location>
</feature>
<dbReference type="GeneID" id="18907786"/>
<dbReference type="KEGG" id="pco:PHACADRAFT_117071"/>
<feature type="non-terminal residue" evidence="2">
    <location>
        <position position="1"/>
    </location>
</feature>
<organism evidence="2 3">
    <name type="scientific">Phanerochaete carnosa (strain HHB-10118-sp)</name>
    <name type="common">White-rot fungus</name>
    <name type="synonym">Peniophora carnosa</name>
    <dbReference type="NCBI Taxonomy" id="650164"/>
    <lineage>
        <taxon>Eukaryota</taxon>
        <taxon>Fungi</taxon>
        <taxon>Dikarya</taxon>
        <taxon>Basidiomycota</taxon>
        <taxon>Agaricomycotina</taxon>
        <taxon>Agaricomycetes</taxon>
        <taxon>Polyporales</taxon>
        <taxon>Phanerochaetaceae</taxon>
        <taxon>Phanerochaete</taxon>
    </lineage>
</organism>
<reference evidence="2 3" key="1">
    <citation type="journal article" date="2012" name="BMC Genomics">
        <title>Comparative genomics of the white-rot fungi, Phanerochaete carnosa and P. chrysosporium, to elucidate the genetic basis of the distinct wood types they colonize.</title>
        <authorList>
            <person name="Suzuki H."/>
            <person name="MacDonald J."/>
            <person name="Syed K."/>
            <person name="Salamov A."/>
            <person name="Hori C."/>
            <person name="Aerts A."/>
            <person name="Henrissat B."/>
            <person name="Wiebenga A."/>
            <person name="vanKuyk P.A."/>
            <person name="Barry K."/>
            <person name="Lindquist E."/>
            <person name="LaButti K."/>
            <person name="Lapidus A."/>
            <person name="Lucas S."/>
            <person name="Coutinho P."/>
            <person name="Gong Y."/>
            <person name="Samejima M."/>
            <person name="Mahadevan R."/>
            <person name="Abou-Zaid M."/>
            <person name="de Vries R.P."/>
            <person name="Igarashi K."/>
            <person name="Yadav J.S."/>
            <person name="Grigoriev I.V."/>
            <person name="Master E.R."/>
        </authorList>
    </citation>
    <scope>NUCLEOTIDE SEQUENCE [LARGE SCALE GENOMIC DNA]</scope>
    <source>
        <strain evidence="2 3">HHB-10118-sp</strain>
    </source>
</reference>
<feature type="region of interest" description="Disordered" evidence="1">
    <location>
        <begin position="1"/>
        <end position="80"/>
    </location>
</feature>
<proteinExistence type="predicted"/>
<sequence>AGNAGRPGGRHGTHQKLSRKEARKQEREQKKVKKTQYYIKQHDTGAARPQPQVDARHPSTKRQAEREHAESSKRKKVKFVAEDEPSARLFTRENFTSSTSAKDVRLRLKKNGPTALEKLAAHTGSSSFRSDGAPPIRQARSKQEEEEDAYIAYLESKLGWSKGGSRTSKYGKGLEDDGL</sequence>
<feature type="compositionally biased region" description="Basic and acidic residues" evidence="1">
    <location>
        <begin position="18"/>
        <end position="29"/>
    </location>
</feature>
<gene>
    <name evidence="2" type="ORF">PHACADRAFT_117071</name>
</gene>
<dbReference type="EMBL" id="JH930470">
    <property type="protein sequence ID" value="EKM58272.1"/>
    <property type="molecule type" value="Genomic_DNA"/>
</dbReference>
<feature type="compositionally biased region" description="Basic residues" evidence="1">
    <location>
        <begin position="8"/>
        <end position="17"/>
    </location>
</feature>
<dbReference type="Proteomes" id="UP000008370">
    <property type="component" value="Unassembled WGS sequence"/>
</dbReference>
<dbReference type="HOGENOM" id="CLU_1506947_0_0_1"/>
<evidence type="ECO:0000313" key="2">
    <source>
        <dbReference type="EMBL" id="EKM58272.1"/>
    </source>
</evidence>
<dbReference type="AlphaFoldDB" id="K5X5Z0"/>
<evidence type="ECO:0000313" key="3">
    <source>
        <dbReference type="Proteomes" id="UP000008370"/>
    </source>
</evidence>
<protein>
    <submittedName>
        <fullName evidence="2">Uncharacterized protein</fullName>
    </submittedName>
</protein>
<feature type="non-terminal residue" evidence="2">
    <location>
        <position position="179"/>
    </location>
</feature>
<evidence type="ECO:0000256" key="1">
    <source>
        <dbReference type="SAM" id="MobiDB-lite"/>
    </source>
</evidence>
<dbReference type="STRING" id="650164.K5X5Z0"/>
<dbReference type="InParanoid" id="K5X5Z0"/>
<name>K5X5Z0_PHACS</name>
<dbReference type="RefSeq" id="XP_007393594.1">
    <property type="nucleotide sequence ID" value="XM_007393532.1"/>
</dbReference>
<keyword evidence="3" id="KW-1185">Reference proteome</keyword>